<dbReference type="AlphaFoldDB" id="A0A0S7E755"/>
<proteinExistence type="predicted"/>
<dbReference type="EMBL" id="CP013690">
    <property type="protein sequence ID" value="ALU28128.1"/>
    <property type="molecule type" value="Genomic_DNA"/>
</dbReference>
<name>A0A0S7E755_9FLAO</name>
<accession>A0A0S7E755</accession>
<gene>
    <name evidence="1" type="ORF">AS202_19120</name>
</gene>
<reference evidence="1 2" key="1">
    <citation type="journal article" date="2016" name="J. Zhejiang Univ. Sci. B">
        <title>Antibiotic resistance mechanisms of Myroides sp.</title>
        <authorList>
            <person name="Hu S."/>
            <person name="Yuan S."/>
            <person name="Qu H."/>
            <person name="Jiang T."/>
            <person name="Zhou Y."/>
            <person name="Wang M."/>
            <person name="Ming D."/>
        </authorList>
    </citation>
    <scope>NUCLEOTIDE SEQUENCE [LARGE SCALE GENOMIC DNA]</scope>
    <source>
        <strain evidence="1 2">PR63039</strain>
    </source>
</reference>
<protein>
    <submittedName>
        <fullName evidence="1">Uncharacterized protein</fullName>
    </submittedName>
</protein>
<evidence type="ECO:0000313" key="2">
    <source>
        <dbReference type="Proteomes" id="UP000069030"/>
    </source>
</evidence>
<dbReference type="RefSeq" id="WP_006261374.1">
    <property type="nucleotide sequence ID" value="NZ_BCMQ01000004.1"/>
</dbReference>
<dbReference type="KEGG" id="mod:AS202_19120"/>
<sequence>MNKHFITYAILFSIISLSIFSIYKKTQNQTFINQFISTHSASIKEINYFDLGLYTSLKLRDHHGNQVDFSSCFADFEKLTHAATAHLLKD</sequence>
<evidence type="ECO:0000313" key="1">
    <source>
        <dbReference type="EMBL" id="ALU28128.1"/>
    </source>
</evidence>
<organism evidence="1 2">
    <name type="scientific">Myroides odoratimimus</name>
    <dbReference type="NCBI Taxonomy" id="76832"/>
    <lineage>
        <taxon>Bacteria</taxon>
        <taxon>Pseudomonadati</taxon>
        <taxon>Bacteroidota</taxon>
        <taxon>Flavobacteriia</taxon>
        <taxon>Flavobacteriales</taxon>
        <taxon>Flavobacteriaceae</taxon>
        <taxon>Myroides</taxon>
    </lineage>
</organism>
<dbReference type="Proteomes" id="UP000069030">
    <property type="component" value="Chromosome"/>
</dbReference>